<dbReference type="Gene3D" id="1.10.150.130">
    <property type="match status" value="1"/>
</dbReference>
<evidence type="ECO:0000259" key="5">
    <source>
        <dbReference type="PROSITE" id="PS51898"/>
    </source>
</evidence>
<proteinExistence type="inferred from homology"/>
<evidence type="ECO:0000256" key="4">
    <source>
        <dbReference type="ARBA" id="ARBA00023172"/>
    </source>
</evidence>
<dbReference type="InterPro" id="IPR050090">
    <property type="entry name" value="Tyrosine_recombinase_XerCD"/>
</dbReference>
<dbReference type="GO" id="GO:0003677">
    <property type="term" value="F:DNA binding"/>
    <property type="evidence" value="ECO:0007669"/>
    <property type="project" value="UniProtKB-KW"/>
</dbReference>
<dbReference type="PANTHER" id="PTHR30349">
    <property type="entry name" value="PHAGE INTEGRASE-RELATED"/>
    <property type="match status" value="1"/>
</dbReference>
<protein>
    <submittedName>
        <fullName evidence="6">Tyrosine-type recombinase/integrase</fullName>
    </submittedName>
</protein>
<evidence type="ECO:0000256" key="3">
    <source>
        <dbReference type="ARBA" id="ARBA00023125"/>
    </source>
</evidence>
<dbReference type="AlphaFoldDB" id="A0AAW8YRH0"/>
<dbReference type="GO" id="GO:0006310">
    <property type="term" value="P:DNA recombination"/>
    <property type="evidence" value="ECO:0007669"/>
    <property type="project" value="UniProtKB-KW"/>
</dbReference>
<dbReference type="InterPro" id="IPR004107">
    <property type="entry name" value="Integrase_SAM-like_N"/>
</dbReference>
<dbReference type="Pfam" id="PF14659">
    <property type="entry name" value="Phage_int_SAM_3"/>
    <property type="match status" value="1"/>
</dbReference>
<dbReference type="Gene3D" id="1.10.443.10">
    <property type="entry name" value="Intergrase catalytic core"/>
    <property type="match status" value="1"/>
</dbReference>
<gene>
    <name evidence="6" type="ORF">R0H03_10450</name>
</gene>
<dbReference type="PROSITE" id="PS51898">
    <property type="entry name" value="TYR_RECOMBINASE"/>
    <property type="match status" value="1"/>
</dbReference>
<evidence type="ECO:0000256" key="1">
    <source>
        <dbReference type="ARBA" id="ARBA00008857"/>
    </source>
</evidence>
<keyword evidence="2" id="KW-0229">DNA integration</keyword>
<name>A0AAW8YRH0_PEDAC</name>
<dbReference type="InterPro" id="IPR002104">
    <property type="entry name" value="Integrase_catalytic"/>
</dbReference>
<comment type="similarity">
    <text evidence="1">Belongs to the 'phage' integrase family.</text>
</comment>
<sequence length="354" mass="40490">MASFEKRGKKYRAVISVTRNGKRSKVSKTFAKKKDAEKWATLMEADKYQDVNIIASKMNFQEYFIFWLENFKKDNVRNSTYKSYLGIYRVITKAFGNAKLDSLSHVYLQEKIDKITENTSHGYAIKIIRLVKACLKEAQYDGYIKKDVYSRLKAHGISKKKSANYLSASEYETLRDYLYCHTDNRFNVAILVALETGMRIGEVLALTSNDISVPLQTIRINKSYSSSVHEITAPKTASSNRTIKITAELAKAIAPDGNSKDRLFNYVNATIRTHLKEVLEQLHLHNITVHGLRHSHASYLIYQGVTINYVSARLGHADTSITQQIYTHMLQEERTKEQQKMLDVLSSPQTKIAK</sequence>
<comment type="caution">
    <text evidence="6">The sequence shown here is derived from an EMBL/GenBank/DDBJ whole genome shotgun (WGS) entry which is preliminary data.</text>
</comment>
<dbReference type="PANTHER" id="PTHR30349:SF64">
    <property type="entry name" value="PROPHAGE INTEGRASE INTD-RELATED"/>
    <property type="match status" value="1"/>
</dbReference>
<dbReference type="SUPFAM" id="SSF56349">
    <property type="entry name" value="DNA breaking-rejoining enzymes"/>
    <property type="match status" value="1"/>
</dbReference>
<dbReference type="Pfam" id="PF00589">
    <property type="entry name" value="Phage_integrase"/>
    <property type="match status" value="1"/>
</dbReference>
<keyword evidence="3" id="KW-0238">DNA-binding</keyword>
<dbReference type="EMBL" id="JAWJAX010000020">
    <property type="protein sequence ID" value="MDV2912251.1"/>
    <property type="molecule type" value="Genomic_DNA"/>
</dbReference>
<dbReference type="Proteomes" id="UP001280415">
    <property type="component" value="Unassembled WGS sequence"/>
</dbReference>
<feature type="domain" description="Tyr recombinase" evidence="5">
    <location>
        <begin position="161"/>
        <end position="340"/>
    </location>
</feature>
<reference evidence="6" key="1">
    <citation type="journal article" date="2023" name="PeerJ">
        <title>Selection and evaluation of lactic acid bacteria from chicken feces in Thailand as potential probiotics.</title>
        <authorList>
            <person name="Khurajog B."/>
            <person name="Disastra Y."/>
            <person name="Lawwyne L.D."/>
            <person name="Sirichokchatchawan W."/>
            <person name="Niyomtham W."/>
            <person name="Yindee J."/>
            <person name="Hampson D.J."/>
            <person name="Prapasarakul N."/>
        </authorList>
    </citation>
    <scope>NUCLEOTIDE SEQUENCE</scope>
    <source>
        <strain evidence="6">BF14</strain>
    </source>
</reference>
<accession>A0AAW8YRH0</accession>
<evidence type="ECO:0000313" key="6">
    <source>
        <dbReference type="EMBL" id="MDV2912251.1"/>
    </source>
</evidence>
<evidence type="ECO:0000313" key="7">
    <source>
        <dbReference type="Proteomes" id="UP001280415"/>
    </source>
</evidence>
<reference evidence="6" key="2">
    <citation type="submission" date="2023-10" db="EMBL/GenBank/DDBJ databases">
        <authorList>
            <person name="Khurajog B."/>
        </authorList>
    </citation>
    <scope>NUCLEOTIDE SEQUENCE</scope>
    <source>
        <strain evidence="6">BF14</strain>
    </source>
</reference>
<dbReference type="InterPro" id="IPR011010">
    <property type="entry name" value="DNA_brk_join_enz"/>
</dbReference>
<dbReference type="CDD" id="cd01189">
    <property type="entry name" value="INT_ICEBs1_C_like"/>
    <property type="match status" value="1"/>
</dbReference>
<dbReference type="GO" id="GO:0015074">
    <property type="term" value="P:DNA integration"/>
    <property type="evidence" value="ECO:0007669"/>
    <property type="project" value="UniProtKB-KW"/>
</dbReference>
<dbReference type="RefSeq" id="WP_317052571.1">
    <property type="nucleotide sequence ID" value="NZ_CP140878.1"/>
</dbReference>
<dbReference type="InterPro" id="IPR013762">
    <property type="entry name" value="Integrase-like_cat_sf"/>
</dbReference>
<evidence type="ECO:0000256" key="2">
    <source>
        <dbReference type="ARBA" id="ARBA00022908"/>
    </source>
</evidence>
<keyword evidence="4" id="KW-0233">DNA recombination</keyword>
<dbReference type="InterPro" id="IPR010998">
    <property type="entry name" value="Integrase_recombinase_N"/>
</dbReference>
<organism evidence="6 7">
    <name type="scientific">Pediococcus acidilactici</name>
    <dbReference type="NCBI Taxonomy" id="1254"/>
    <lineage>
        <taxon>Bacteria</taxon>
        <taxon>Bacillati</taxon>
        <taxon>Bacillota</taxon>
        <taxon>Bacilli</taxon>
        <taxon>Lactobacillales</taxon>
        <taxon>Lactobacillaceae</taxon>
        <taxon>Pediococcus</taxon>
        <taxon>Pediococcus acidilactici group</taxon>
    </lineage>
</organism>